<accession>A0A6A5VHF3</accession>
<feature type="compositionally biased region" description="Basic and acidic residues" evidence="1">
    <location>
        <begin position="159"/>
        <end position="174"/>
    </location>
</feature>
<dbReference type="Pfam" id="PF12331">
    <property type="entry name" value="Rad26-like_helical_rpts"/>
    <property type="match status" value="1"/>
</dbReference>
<feature type="domain" description="Rad26-like N-terminal" evidence="4">
    <location>
        <begin position="339"/>
        <end position="382"/>
    </location>
</feature>
<dbReference type="Proteomes" id="UP000800036">
    <property type="component" value="Unassembled WGS sequence"/>
</dbReference>
<feature type="region of interest" description="Disordered" evidence="1">
    <location>
        <begin position="159"/>
        <end position="188"/>
    </location>
</feature>
<protein>
    <recommendedName>
        <fullName evidence="7">DNA repair protein-like protein Rad26</fullName>
    </recommendedName>
</protein>
<dbReference type="InterPro" id="IPR048379">
    <property type="entry name" value="Rad26-like_C"/>
</dbReference>
<evidence type="ECO:0000256" key="1">
    <source>
        <dbReference type="SAM" id="MobiDB-lite"/>
    </source>
</evidence>
<feature type="compositionally biased region" description="Basic and acidic residues" evidence="1">
    <location>
        <begin position="211"/>
        <end position="222"/>
    </location>
</feature>
<dbReference type="InterPro" id="IPR022093">
    <property type="entry name" value="Rad26-like_helical"/>
</dbReference>
<feature type="region of interest" description="Disordered" evidence="1">
    <location>
        <begin position="206"/>
        <end position="316"/>
    </location>
</feature>
<organism evidence="5 6">
    <name type="scientific">Bimuria novae-zelandiae CBS 107.79</name>
    <dbReference type="NCBI Taxonomy" id="1447943"/>
    <lineage>
        <taxon>Eukaryota</taxon>
        <taxon>Fungi</taxon>
        <taxon>Dikarya</taxon>
        <taxon>Ascomycota</taxon>
        <taxon>Pezizomycotina</taxon>
        <taxon>Dothideomycetes</taxon>
        <taxon>Pleosporomycetidae</taxon>
        <taxon>Pleosporales</taxon>
        <taxon>Massarineae</taxon>
        <taxon>Didymosphaeriaceae</taxon>
        <taxon>Bimuria</taxon>
    </lineage>
</organism>
<evidence type="ECO:0000313" key="5">
    <source>
        <dbReference type="EMBL" id="KAF1976634.1"/>
    </source>
</evidence>
<feature type="domain" description="Rad26-like helical repeats" evidence="2">
    <location>
        <begin position="445"/>
        <end position="669"/>
    </location>
</feature>
<name>A0A6A5VHF3_9PLEO</name>
<proteinExistence type="predicted"/>
<dbReference type="InterPro" id="IPR048380">
    <property type="entry name" value="Rad26-like_N"/>
</dbReference>
<reference evidence="5" key="1">
    <citation type="journal article" date="2020" name="Stud. Mycol.">
        <title>101 Dothideomycetes genomes: a test case for predicting lifestyles and emergence of pathogens.</title>
        <authorList>
            <person name="Haridas S."/>
            <person name="Albert R."/>
            <person name="Binder M."/>
            <person name="Bloem J."/>
            <person name="Labutti K."/>
            <person name="Salamov A."/>
            <person name="Andreopoulos B."/>
            <person name="Baker S."/>
            <person name="Barry K."/>
            <person name="Bills G."/>
            <person name="Bluhm B."/>
            <person name="Cannon C."/>
            <person name="Castanera R."/>
            <person name="Culley D."/>
            <person name="Daum C."/>
            <person name="Ezra D."/>
            <person name="Gonzalez J."/>
            <person name="Henrissat B."/>
            <person name="Kuo A."/>
            <person name="Liang C."/>
            <person name="Lipzen A."/>
            <person name="Lutzoni F."/>
            <person name="Magnuson J."/>
            <person name="Mondo S."/>
            <person name="Nolan M."/>
            <person name="Ohm R."/>
            <person name="Pangilinan J."/>
            <person name="Park H.-J."/>
            <person name="Ramirez L."/>
            <person name="Alfaro M."/>
            <person name="Sun H."/>
            <person name="Tritt A."/>
            <person name="Yoshinaga Y."/>
            <person name="Zwiers L.-H."/>
            <person name="Turgeon B."/>
            <person name="Goodwin S."/>
            <person name="Spatafora J."/>
            <person name="Crous P."/>
            <person name="Grigoriev I."/>
        </authorList>
    </citation>
    <scope>NUCLEOTIDE SEQUENCE</scope>
    <source>
        <strain evidence="5">CBS 107.79</strain>
    </source>
</reference>
<keyword evidence="6" id="KW-1185">Reference proteome</keyword>
<dbReference type="Pfam" id="PF21048">
    <property type="entry name" value="Rad26-like_N"/>
    <property type="match status" value="1"/>
</dbReference>
<dbReference type="EMBL" id="ML976666">
    <property type="protein sequence ID" value="KAF1976634.1"/>
    <property type="molecule type" value="Genomic_DNA"/>
</dbReference>
<sequence>MDDDEFDFSDADLDDLPANTLDQLETRAFRATQQQVQIQGHEAVVDEEDFSYFGFDDGDEDEVVNLDDTRGASHFADHAGNHGVTGPHNEYRAAQAAPQGNGRSVQYDGAMEVDQAPQQSQVDVGRLLERIKKLEQEKRRLNLNLQTASAEVIKKTGEVDNLRRRTEHATRQAEQRLAQQEQEHRDSAGKIAAERDALLRQLEQAKTNSAFDEHNRHEEQMRRPRRAVPARPKPQAPALASPAGTPKKGQKNLPLGDGFDDDDVIMASPSRRREKSKAATPKQANKRKRQVTNDSPVQILELSEPRDKARAPDPPSFTETKLNIALLRNLWKDDRRFNLLHRLLSHHCSIGDDRILEALTQYSFPSDPQKKLSSLVYDGLSTSVPSTIARELAINISHIFVNIWNRCLNEKYYAPLYLILDALQFVLACEPAATAIAVMEEVIPLIVESIKLVAIPVYEARNRNEKKTAYLLSSQYQTIVDEIDVQTCLELLYQIATCCVSSPSTEPLTLFWRNMPLDFVLLTLLKEQHIPDVLLMLRVLSTSTLPTSLGPIISADSDTQKGGESNLISRLTNLFSETLAPISDPKSPSPIAIPEAQIWRLRLKVLDVLTQFSIPEYGSTVLVTHALCIGRLIKYLNHAVSALYSRPLSPTQDLKIETVNKTMKLLNHLTASNPGFNIKSKLNETLGGLHAYYVSLTRLAFSEGLVLEAGIEQEVMDMAHDILDDGLSPEEGDALAEVFPSGNSV</sequence>
<gene>
    <name evidence="5" type="ORF">BU23DRAFT_578523</name>
</gene>
<feature type="domain" description="Rad26-like C-terminal" evidence="3">
    <location>
        <begin position="676"/>
        <end position="739"/>
    </location>
</feature>
<evidence type="ECO:0000259" key="2">
    <source>
        <dbReference type="Pfam" id="PF12331"/>
    </source>
</evidence>
<dbReference type="OrthoDB" id="5245063at2759"/>
<evidence type="ECO:0008006" key="7">
    <source>
        <dbReference type="Google" id="ProtNLM"/>
    </source>
</evidence>
<dbReference type="AlphaFoldDB" id="A0A6A5VHF3"/>
<evidence type="ECO:0000259" key="3">
    <source>
        <dbReference type="Pfam" id="PF21046"/>
    </source>
</evidence>
<evidence type="ECO:0000313" key="6">
    <source>
        <dbReference type="Proteomes" id="UP000800036"/>
    </source>
</evidence>
<evidence type="ECO:0000259" key="4">
    <source>
        <dbReference type="Pfam" id="PF21048"/>
    </source>
</evidence>
<dbReference type="Pfam" id="PF21046">
    <property type="entry name" value="Rad26-like_C"/>
    <property type="match status" value="1"/>
</dbReference>